<comment type="caution">
    <text evidence="2">The sequence shown here is derived from an EMBL/GenBank/DDBJ whole genome shotgun (WGS) entry which is preliminary data.</text>
</comment>
<dbReference type="EMBL" id="PPEA01000460">
    <property type="protein sequence ID" value="PQM46596.1"/>
    <property type="molecule type" value="Genomic_DNA"/>
</dbReference>
<dbReference type="AlphaFoldDB" id="A0A2S8BJ12"/>
<evidence type="ECO:0000256" key="1">
    <source>
        <dbReference type="SAM" id="MobiDB-lite"/>
    </source>
</evidence>
<proteinExistence type="predicted"/>
<feature type="region of interest" description="Disordered" evidence="1">
    <location>
        <begin position="1"/>
        <end position="64"/>
    </location>
</feature>
<name>A0A2S8BJ12_9MYCO</name>
<organism evidence="2 3">
    <name type="scientific">Mycobacterium talmoniae</name>
    <dbReference type="NCBI Taxonomy" id="1858794"/>
    <lineage>
        <taxon>Bacteria</taxon>
        <taxon>Bacillati</taxon>
        <taxon>Actinomycetota</taxon>
        <taxon>Actinomycetes</taxon>
        <taxon>Mycobacteriales</taxon>
        <taxon>Mycobacteriaceae</taxon>
        <taxon>Mycobacterium</taxon>
    </lineage>
</organism>
<gene>
    <name evidence="2" type="ORF">C1Y40_03226</name>
</gene>
<evidence type="ECO:0000313" key="2">
    <source>
        <dbReference type="EMBL" id="PQM46596.1"/>
    </source>
</evidence>
<dbReference type="Proteomes" id="UP000238296">
    <property type="component" value="Unassembled WGS sequence"/>
</dbReference>
<feature type="compositionally biased region" description="Polar residues" evidence="1">
    <location>
        <begin position="1"/>
        <end position="21"/>
    </location>
</feature>
<evidence type="ECO:0000313" key="3">
    <source>
        <dbReference type="Proteomes" id="UP000238296"/>
    </source>
</evidence>
<protein>
    <submittedName>
        <fullName evidence="2">Uncharacterized protein</fullName>
    </submittedName>
</protein>
<feature type="compositionally biased region" description="Polar residues" evidence="1">
    <location>
        <begin position="46"/>
        <end position="56"/>
    </location>
</feature>
<reference evidence="2 3" key="1">
    <citation type="journal article" date="2017" name="Int. J. Syst. Evol. Microbiol.">
        <title>Mycobacterium talmoniae sp. nov., a slowly growing mycobacterium isolated from human respiratory samples.</title>
        <authorList>
            <person name="Davidson R.M."/>
            <person name="DeGroote M.A."/>
            <person name="Marola J.L."/>
            <person name="Buss S."/>
            <person name="Jones V."/>
            <person name="McNeil M.R."/>
            <person name="Freifeld A.G."/>
            <person name="Elaine Epperson L."/>
            <person name="Hasan N.A."/>
            <person name="Jackson M."/>
            <person name="Iwen P.C."/>
            <person name="Salfinger M."/>
            <person name="Strong M."/>
        </authorList>
    </citation>
    <scope>NUCLEOTIDE SEQUENCE [LARGE SCALE GENOMIC DNA]</scope>
    <source>
        <strain evidence="2 3">ATCC BAA-2683</strain>
    </source>
</reference>
<sequence length="64" mass="6627">MNAATSEPTNISPCPMPTTSGVERRAATTVPGSSALANTKVKWPSSRRSTASTEPTKSPAVAPW</sequence>
<accession>A0A2S8BJ12</accession>